<dbReference type="GO" id="GO:0006351">
    <property type="term" value="P:DNA-templated transcription"/>
    <property type="evidence" value="ECO:0007669"/>
    <property type="project" value="TreeGrafter"/>
</dbReference>
<evidence type="ECO:0000313" key="3">
    <source>
        <dbReference type="Proteomes" id="UP000177693"/>
    </source>
</evidence>
<comment type="caution">
    <text evidence="2">The sequence shown here is derived from an EMBL/GenBank/DDBJ whole genome shotgun (WGS) entry which is preliminary data.</text>
</comment>
<sequence length="188" mass="22530">MDMRLIDRESNSGKIIRALGMGIGISVALANRRTSYRMTKILIKKIFGLNEEPTNYSRYFLKLRKQKLIYIKKVGNDHIISLTEKGEEIYLRFNYEKLAIKPSRIWDRNFRMVIFDIPETKRNSRDSLREKMKELGLVKFNDSVWVYPYPCQQEIDFIANYWEIGKYVHFALVKDVTNRERLEKYFNL</sequence>
<name>A0A1F6Y333_9BACT</name>
<protein>
    <recommendedName>
        <fullName evidence="1">Transcriptional repressor PaaX-like central Cas2-like domain-containing protein</fullName>
    </recommendedName>
</protein>
<gene>
    <name evidence="2" type="ORF">A3I23_03185</name>
</gene>
<proteinExistence type="predicted"/>
<dbReference type="InterPro" id="IPR048846">
    <property type="entry name" value="PaaX-like_central"/>
</dbReference>
<dbReference type="Pfam" id="PF20803">
    <property type="entry name" value="PaaX_M"/>
    <property type="match status" value="1"/>
</dbReference>
<reference evidence="2 3" key="1">
    <citation type="journal article" date="2016" name="Nat. Commun.">
        <title>Thousands of microbial genomes shed light on interconnected biogeochemical processes in an aquifer system.</title>
        <authorList>
            <person name="Anantharaman K."/>
            <person name="Brown C.T."/>
            <person name="Hug L.A."/>
            <person name="Sharon I."/>
            <person name="Castelle C.J."/>
            <person name="Probst A.J."/>
            <person name="Thomas B.C."/>
            <person name="Singh A."/>
            <person name="Wilkins M.J."/>
            <person name="Karaoz U."/>
            <person name="Brodie E.L."/>
            <person name="Williams K.H."/>
            <person name="Hubbard S.S."/>
            <person name="Banfield J.F."/>
        </authorList>
    </citation>
    <scope>NUCLEOTIDE SEQUENCE [LARGE SCALE GENOMIC DNA]</scope>
</reference>
<dbReference type="Proteomes" id="UP000177693">
    <property type="component" value="Unassembled WGS sequence"/>
</dbReference>
<evidence type="ECO:0000259" key="1">
    <source>
        <dbReference type="Pfam" id="PF20803"/>
    </source>
</evidence>
<feature type="domain" description="Transcriptional repressor PaaX-like central Cas2-like" evidence="1">
    <location>
        <begin position="105"/>
        <end position="177"/>
    </location>
</feature>
<dbReference type="PANTHER" id="PTHR30319">
    <property type="entry name" value="PHENYLACETIC ACID REGULATOR-RELATED TRANSCRIPTIONAL REPRESSOR"/>
    <property type="match status" value="1"/>
</dbReference>
<dbReference type="EMBL" id="MFVL01000028">
    <property type="protein sequence ID" value="OGJ00756.1"/>
    <property type="molecule type" value="Genomic_DNA"/>
</dbReference>
<organism evidence="2 3">
    <name type="scientific">Candidatus Nomurabacteria bacterium RIFCSPLOWO2_02_FULL_40_67</name>
    <dbReference type="NCBI Taxonomy" id="1801787"/>
    <lineage>
        <taxon>Bacteria</taxon>
        <taxon>Candidatus Nomuraibacteriota</taxon>
    </lineage>
</organism>
<dbReference type="AlphaFoldDB" id="A0A1F6Y333"/>
<accession>A0A1F6Y333</accession>
<dbReference type="Gene3D" id="3.30.70.2650">
    <property type="match status" value="1"/>
</dbReference>
<dbReference type="PANTHER" id="PTHR30319:SF1">
    <property type="entry name" value="TRANSCRIPTIONAL REPRESSOR PAAX"/>
    <property type="match status" value="1"/>
</dbReference>
<evidence type="ECO:0000313" key="2">
    <source>
        <dbReference type="EMBL" id="OGJ00756.1"/>
    </source>
</evidence>